<dbReference type="PANTHER" id="PTHR42847">
    <property type="entry name" value="ALKANESULFONATE MONOOXYGENASE"/>
    <property type="match status" value="1"/>
</dbReference>
<dbReference type="InterPro" id="IPR036661">
    <property type="entry name" value="Luciferase-like_sf"/>
</dbReference>
<feature type="non-terminal residue" evidence="7">
    <location>
        <position position="169"/>
    </location>
</feature>
<evidence type="ECO:0000256" key="1">
    <source>
        <dbReference type="ARBA" id="ARBA00022630"/>
    </source>
</evidence>
<accession>A0A3B0SB58</accession>
<evidence type="ECO:0000256" key="2">
    <source>
        <dbReference type="ARBA" id="ARBA00022643"/>
    </source>
</evidence>
<evidence type="ECO:0000313" key="7">
    <source>
        <dbReference type="EMBL" id="VAW01163.1"/>
    </source>
</evidence>
<dbReference type="InterPro" id="IPR011251">
    <property type="entry name" value="Luciferase-like_dom"/>
</dbReference>
<feature type="domain" description="Luciferase-like" evidence="6">
    <location>
        <begin position="39"/>
        <end position="169"/>
    </location>
</feature>
<dbReference type="EMBL" id="UOEK01000204">
    <property type="protein sequence ID" value="VAW01163.1"/>
    <property type="molecule type" value="Genomic_DNA"/>
</dbReference>
<keyword evidence="2" id="KW-0288">FMN</keyword>
<evidence type="ECO:0000259" key="6">
    <source>
        <dbReference type="Pfam" id="PF00296"/>
    </source>
</evidence>
<keyword evidence="4" id="KW-0503">Monooxygenase</keyword>
<dbReference type="InterPro" id="IPR050172">
    <property type="entry name" value="SsuD_RutA_monooxygenase"/>
</dbReference>
<dbReference type="Gene3D" id="3.20.20.30">
    <property type="entry name" value="Luciferase-like domain"/>
    <property type="match status" value="1"/>
</dbReference>
<gene>
    <name evidence="7" type="ORF">MNBD_ACTINO02-2766</name>
</gene>
<evidence type="ECO:0000256" key="3">
    <source>
        <dbReference type="ARBA" id="ARBA00023002"/>
    </source>
</evidence>
<feature type="compositionally biased region" description="Polar residues" evidence="5">
    <location>
        <begin position="20"/>
        <end position="33"/>
    </location>
</feature>
<protein>
    <recommendedName>
        <fullName evidence="6">Luciferase-like domain-containing protein</fullName>
    </recommendedName>
</protein>
<keyword evidence="3" id="KW-0560">Oxidoreductase</keyword>
<feature type="region of interest" description="Disordered" evidence="5">
    <location>
        <begin position="1"/>
        <end position="33"/>
    </location>
</feature>
<name>A0A3B0SB58_9ZZZZ</name>
<reference evidence="7" key="1">
    <citation type="submission" date="2018-06" db="EMBL/GenBank/DDBJ databases">
        <authorList>
            <person name="Zhirakovskaya E."/>
        </authorList>
    </citation>
    <scope>NUCLEOTIDE SEQUENCE</scope>
</reference>
<dbReference type="SUPFAM" id="SSF51679">
    <property type="entry name" value="Bacterial luciferase-like"/>
    <property type="match status" value="1"/>
</dbReference>
<proteinExistence type="predicted"/>
<sequence length="169" mass="18735">MRPKLANLLPRVPNECHPMTRSSSKPETPDTITHMSTTHHRLEYGLQTSGHYNGLLTAAKWAETRGLVAFAVPDHYLMALNPEAEVPALDGLVQLAGLARETTSIELSVVVSPITFRHPSVLYKTGVTIADMSGGRFKLGVGTGWLDREHEIYGIPYPDMKERFARLED</sequence>
<dbReference type="GO" id="GO:0008726">
    <property type="term" value="F:alkanesulfonate monooxygenase activity"/>
    <property type="evidence" value="ECO:0007669"/>
    <property type="project" value="TreeGrafter"/>
</dbReference>
<dbReference type="GO" id="GO:0046306">
    <property type="term" value="P:alkanesulfonate catabolic process"/>
    <property type="evidence" value="ECO:0007669"/>
    <property type="project" value="TreeGrafter"/>
</dbReference>
<dbReference type="Pfam" id="PF00296">
    <property type="entry name" value="Bac_luciferase"/>
    <property type="match status" value="1"/>
</dbReference>
<evidence type="ECO:0000256" key="5">
    <source>
        <dbReference type="SAM" id="MobiDB-lite"/>
    </source>
</evidence>
<dbReference type="AlphaFoldDB" id="A0A3B0SB58"/>
<keyword evidence="1" id="KW-0285">Flavoprotein</keyword>
<evidence type="ECO:0000256" key="4">
    <source>
        <dbReference type="ARBA" id="ARBA00023033"/>
    </source>
</evidence>
<organism evidence="7">
    <name type="scientific">hydrothermal vent metagenome</name>
    <dbReference type="NCBI Taxonomy" id="652676"/>
    <lineage>
        <taxon>unclassified sequences</taxon>
        <taxon>metagenomes</taxon>
        <taxon>ecological metagenomes</taxon>
    </lineage>
</organism>
<dbReference type="PANTHER" id="PTHR42847:SF4">
    <property type="entry name" value="ALKANESULFONATE MONOOXYGENASE-RELATED"/>
    <property type="match status" value="1"/>
</dbReference>